<organism evidence="3 4">
    <name type="scientific">Ceraceosorus guamensis</name>
    <dbReference type="NCBI Taxonomy" id="1522189"/>
    <lineage>
        <taxon>Eukaryota</taxon>
        <taxon>Fungi</taxon>
        <taxon>Dikarya</taxon>
        <taxon>Basidiomycota</taxon>
        <taxon>Ustilaginomycotina</taxon>
        <taxon>Exobasidiomycetes</taxon>
        <taxon>Ceraceosorales</taxon>
        <taxon>Ceraceosoraceae</taxon>
        <taxon>Ceraceosorus</taxon>
    </lineage>
</organism>
<evidence type="ECO:0000313" key="4">
    <source>
        <dbReference type="Proteomes" id="UP000245783"/>
    </source>
</evidence>
<name>A0A316W553_9BASI</name>
<proteinExistence type="predicted"/>
<accession>A0A316W553</accession>
<dbReference type="AlphaFoldDB" id="A0A316W553"/>
<evidence type="ECO:0000313" key="3">
    <source>
        <dbReference type="EMBL" id="PWN45066.1"/>
    </source>
</evidence>
<dbReference type="Proteomes" id="UP000245783">
    <property type="component" value="Unassembled WGS sequence"/>
</dbReference>
<feature type="chain" id="PRO_5016262429" evidence="2">
    <location>
        <begin position="18"/>
        <end position="427"/>
    </location>
</feature>
<dbReference type="OrthoDB" id="19657at2759"/>
<feature type="signal peptide" evidence="2">
    <location>
        <begin position="1"/>
        <end position="17"/>
    </location>
</feature>
<dbReference type="STRING" id="1522189.A0A316W553"/>
<dbReference type="CDD" id="cd08983">
    <property type="entry name" value="GH43_Bt3655-like"/>
    <property type="match status" value="1"/>
</dbReference>
<reference evidence="3 4" key="1">
    <citation type="journal article" date="2018" name="Mol. Biol. Evol.">
        <title>Broad Genomic Sampling Reveals a Smut Pathogenic Ancestry of the Fungal Clade Ustilaginomycotina.</title>
        <authorList>
            <person name="Kijpornyongpan T."/>
            <person name="Mondo S.J."/>
            <person name="Barry K."/>
            <person name="Sandor L."/>
            <person name="Lee J."/>
            <person name="Lipzen A."/>
            <person name="Pangilinan J."/>
            <person name="LaButti K."/>
            <person name="Hainaut M."/>
            <person name="Henrissat B."/>
            <person name="Grigoriev I.V."/>
            <person name="Spatafora J.W."/>
            <person name="Aime M.C."/>
        </authorList>
    </citation>
    <scope>NUCLEOTIDE SEQUENCE [LARGE SCALE GENOMIC DNA]</scope>
    <source>
        <strain evidence="3 4">MCA 4658</strain>
    </source>
</reference>
<sequence>MLAGLAAVAMLFSCVKASPLPQGEGASASASSGSLAAGGGAAGFDSNGKPIAATGTVSVNHNRANARAKALGVKVEDHLKGYLFVSYKDETEAVYAHLSVGNSPLKYTVVNEGQPILRSEAGSKSIRDPYLISKPDRSQSWIIGTDVNVRQYNGDYGKVQRNQSRGIVIFESNGASLSDWKPARISPPLIDERAGFVNAPSAVWDPIKNAFLVTWGSAVFKTAQQDDKDQPPTFIWSAYTTDFQTFSKAQPYYTPKDGAATDMAIAALNGTTDSKSFARFFRDDTNGTLKVRGQISRDGVNGKWTDIGGTDAFVDPKNNNGGPLLFKDNIDQSRWHIWVDGFVSGYRPFETNDIAQPHPQPSSTDGFPVGSKQGNVVPLTEAQYSALSKAWDVPAPADTASGTSPSTSPSTTPATTPATTPSTTAEH</sequence>
<evidence type="ECO:0000256" key="1">
    <source>
        <dbReference type="SAM" id="MobiDB-lite"/>
    </source>
</evidence>
<dbReference type="InParanoid" id="A0A316W553"/>
<dbReference type="GeneID" id="37036971"/>
<dbReference type="EMBL" id="KZ819357">
    <property type="protein sequence ID" value="PWN45066.1"/>
    <property type="molecule type" value="Genomic_DNA"/>
</dbReference>
<keyword evidence="2" id="KW-0732">Signal</keyword>
<protein>
    <submittedName>
        <fullName evidence="3">Uncharacterized protein</fullName>
    </submittedName>
</protein>
<evidence type="ECO:0000256" key="2">
    <source>
        <dbReference type="SAM" id="SignalP"/>
    </source>
</evidence>
<keyword evidence="4" id="KW-1185">Reference proteome</keyword>
<gene>
    <name evidence="3" type="ORF">IE81DRAFT_328338</name>
</gene>
<feature type="region of interest" description="Disordered" evidence="1">
    <location>
        <begin position="394"/>
        <end position="427"/>
    </location>
</feature>
<feature type="region of interest" description="Disordered" evidence="1">
    <location>
        <begin position="351"/>
        <end position="374"/>
    </location>
</feature>
<dbReference type="RefSeq" id="XP_025372226.1">
    <property type="nucleotide sequence ID" value="XM_025515101.1"/>
</dbReference>